<feature type="transmembrane region" description="Helical" evidence="7">
    <location>
        <begin position="12"/>
        <end position="33"/>
    </location>
</feature>
<proteinExistence type="predicted"/>
<evidence type="ECO:0000256" key="3">
    <source>
        <dbReference type="ARBA" id="ARBA00022692"/>
    </source>
</evidence>
<dbReference type="EMBL" id="DRUY01000224">
    <property type="protein sequence ID" value="HHI66208.1"/>
    <property type="molecule type" value="Genomic_DNA"/>
</dbReference>
<keyword evidence="3 7" id="KW-0812">Transmembrane</keyword>
<keyword evidence="2" id="KW-1003">Cell membrane</keyword>
<evidence type="ECO:0000256" key="6">
    <source>
        <dbReference type="ARBA" id="ARBA00023136"/>
    </source>
</evidence>
<feature type="transmembrane region" description="Helical" evidence="7">
    <location>
        <begin position="150"/>
        <end position="171"/>
    </location>
</feature>
<evidence type="ECO:0000256" key="5">
    <source>
        <dbReference type="ARBA" id="ARBA00023002"/>
    </source>
</evidence>
<protein>
    <submittedName>
        <fullName evidence="9">Nitrate reductase</fullName>
    </submittedName>
</protein>
<comment type="subcellular location">
    <subcellularLocation>
        <location evidence="1">Cell membrane</location>
        <topology evidence="1">Multi-pass membrane protein</topology>
    </subcellularLocation>
</comment>
<dbReference type="Pfam" id="PF02665">
    <property type="entry name" value="Nitrate_red_gam"/>
    <property type="match status" value="1"/>
</dbReference>
<dbReference type="InterPro" id="IPR023234">
    <property type="entry name" value="NarG-like_domain"/>
</dbReference>
<feature type="transmembrane region" description="Helical" evidence="7">
    <location>
        <begin position="117"/>
        <end position="138"/>
    </location>
</feature>
<evidence type="ECO:0000256" key="2">
    <source>
        <dbReference type="ARBA" id="ARBA00022475"/>
    </source>
</evidence>
<evidence type="ECO:0000259" key="8">
    <source>
        <dbReference type="Pfam" id="PF02665"/>
    </source>
</evidence>
<sequence length="223" mass="26295">MGFLESTALYNMLRGPLVWLAFIIFIVGSFYKVYSLVKQAKGEKVVLPFINFRSFIRSVIHWLIPFGSRSWRLRPVFTIITFSFHISLVFTPIFLLAHNLLWYESWGISWWTFSESLADIFTIIVIIGCVFLILRRIFSPVVNFVTFKSDIAFILICFFTFLSGFLAYHQWLLPYKAMLNVHILFGEVMLISIPFTRLAHMFYFFLTRAWMGSQFALWGTKDW</sequence>
<dbReference type="SUPFAM" id="SSF103501">
    <property type="entry name" value="Respiratory nitrate reductase 1 gamma chain"/>
    <property type="match status" value="1"/>
</dbReference>
<keyword evidence="6 7" id="KW-0472">Membrane</keyword>
<evidence type="ECO:0000256" key="1">
    <source>
        <dbReference type="ARBA" id="ARBA00004651"/>
    </source>
</evidence>
<comment type="caution">
    <text evidence="9">The sequence shown here is derived from an EMBL/GenBank/DDBJ whole genome shotgun (WGS) entry which is preliminary data.</text>
</comment>
<dbReference type="Gene3D" id="1.20.950.20">
    <property type="entry name" value="Transmembrane di-heme cytochromes, Chain C"/>
    <property type="match status" value="1"/>
</dbReference>
<dbReference type="AlphaFoldDB" id="A0A7C5P8T6"/>
<dbReference type="GO" id="GO:0005886">
    <property type="term" value="C:plasma membrane"/>
    <property type="evidence" value="ECO:0007669"/>
    <property type="project" value="UniProtKB-SubCell"/>
</dbReference>
<dbReference type="GO" id="GO:0016491">
    <property type="term" value="F:oxidoreductase activity"/>
    <property type="evidence" value="ECO:0007669"/>
    <property type="project" value="UniProtKB-KW"/>
</dbReference>
<keyword evidence="5" id="KW-0560">Oxidoreductase</keyword>
<feature type="transmembrane region" description="Helical" evidence="7">
    <location>
        <begin position="183"/>
        <end position="206"/>
    </location>
</feature>
<evidence type="ECO:0000256" key="4">
    <source>
        <dbReference type="ARBA" id="ARBA00022989"/>
    </source>
</evidence>
<keyword evidence="4 7" id="KW-1133">Transmembrane helix</keyword>
<reference evidence="9" key="1">
    <citation type="journal article" date="2020" name="mSystems">
        <title>Genome- and Community-Level Interaction Insights into Carbon Utilization and Element Cycling Functions of Hydrothermarchaeota in Hydrothermal Sediment.</title>
        <authorList>
            <person name="Zhou Z."/>
            <person name="Liu Y."/>
            <person name="Xu W."/>
            <person name="Pan J."/>
            <person name="Luo Z.H."/>
            <person name="Li M."/>
        </authorList>
    </citation>
    <scope>NUCLEOTIDE SEQUENCE [LARGE SCALE GENOMIC DNA]</scope>
    <source>
        <strain evidence="9">SpSt-1019</strain>
    </source>
</reference>
<evidence type="ECO:0000313" key="9">
    <source>
        <dbReference type="EMBL" id="HHI66208.1"/>
    </source>
</evidence>
<evidence type="ECO:0000256" key="7">
    <source>
        <dbReference type="SAM" id="Phobius"/>
    </source>
</evidence>
<name>A0A7C5P8T6_9BACT</name>
<feature type="transmembrane region" description="Helical" evidence="7">
    <location>
        <begin position="76"/>
        <end position="97"/>
    </location>
</feature>
<organism evidence="9">
    <name type="scientific">Thermodesulfobium narugense</name>
    <dbReference type="NCBI Taxonomy" id="184064"/>
    <lineage>
        <taxon>Bacteria</taxon>
        <taxon>Pseudomonadati</taxon>
        <taxon>Thermodesulfobiota</taxon>
        <taxon>Thermodesulfobiia</taxon>
        <taxon>Thermodesulfobiales</taxon>
        <taxon>Thermodesulfobiaceae</taxon>
        <taxon>Thermodesulfobium</taxon>
    </lineage>
</organism>
<feature type="domain" description="NarG-like" evidence="8">
    <location>
        <begin position="116"/>
        <end position="167"/>
    </location>
</feature>
<accession>A0A7C5P8T6</accession>
<gene>
    <name evidence="9" type="ORF">ENL70_06655</name>
</gene>
<dbReference type="InterPro" id="IPR036197">
    <property type="entry name" value="NarG-like_sf"/>
</dbReference>